<organism evidence="2 3">
    <name type="scientific">Treponema peruense</name>
    <dbReference type="NCBI Taxonomy" id="2787628"/>
    <lineage>
        <taxon>Bacteria</taxon>
        <taxon>Pseudomonadati</taxon>
        <taxon>Spirochaetota</taxon>
        <taxon>Spirochaetia</taxon>
        <taxon>Spirochaetales</taxon>
        <taxon>Treponemataceae</taxon>
        <taxon>Treponema</taxon>
    </lineage>
</organism>
<name>A0A7T3V439_9SPIR</name>
<dbReference type="InterPro" id="IPR038636">
    <property type="entry name" value="Wzi_sf"/>
</dbReference>
<sequence>MNKKVSILAVLTAALSLPLFSQVSVDPSDKFYTMVESWGIRGIINEVPPIRPYPLANVKEILDTVIKNGDAYDTEIANLLYEDIFKHSWHVEAGADYALSQKKEDSDPAELDSMLYVYPALEGDFYLFDDFVSVGYHLGWAARNIEDESRFLPIYTNSMHDSIQDPASIGPMNVYLDMNNSLAVGKKNMFMQAGIYRTGYGPYLNQGLALNDSAYHCANLSFTYMNGRLSYAHQLSMIGATSSYSGDSGTLAPDKILAFHALEYGFTDQFSASYYETIVYGKRFDASYLLPVPFMVAQGIGGCNDNLQMGILLKYRPVKGVLWATDIFVDDIDVNKLAKLSIDSKNRIAFKTGLVYTPENSFCTRANLNYTFVTPYTYSHWEYDDEKTASISAGTKNYQNYTNNGINMGTAFAPNSDAINLTLDFRPVSRLGIKVSSTFMRHANVCESLTDDEAFAYLCAEPGVYSTDGSVNTHSMMADSSSSNGTHVDTAWDKLNFLNQEHTMYVIQTGIQAEYTFATRKKTHVSFRAGYTFEYIQRYGVNTNMYPGGSVTISEDKKYYTYNGISYPKNAESVSKIVSLARSEWESSLVNKINSYYTAGITVRF</sequence>
<protein>
    <submittedName>
        <fullName evidence="2">Uncharacterized protein</fullName>
    </submittedName>
</protein>
<proteinExistence type="predicted"/>
<dbReference type="Gene3D" id="2.40.160.130">
    <property type="entry name" value="Capsule assembly protein Wzi"/>
    <property type="match status" value="1"/>
</dbReference>
<reference evidence="2 3" key="1">
    <citation type="submission" date="2020-11" db="EMBL/GenBank/DDBJ databases">
        <title>Treponema Peruensis nv. sp., first commensal Treponema isolated from human feces.</title>
        <authorList>
            <person name="Belkhou C."/>
            <person name="Raes J."/>
        </authorList>
    </citation>
    <scope>NUCLEOTIDE SEQUENCE [LARGE SCALE GENOMIC DNA]</scope>
    <source>
        <strain evidence="2 3">RCC2812</strain>
    </source>
</reference>
<dbReference type="RefSeq" id="WP_198441969.1">
    <property type="nucleotide sequence ID" value="NZ_CBCSHE010000001.1"/>
</dbReference>
<evidence type="ECO:0000313" key="2">
    <source>
        <dbReference type="EMBL" id="QQA00118.1"/>
    </source>
</evidence>
<dbReference type="KEGG" id="tper:IWA51_07465"/>
<dbReference type="Proteomes" id="UP000595224">
    <property type="component" value="Chromosome"/>
</dbReference>
<dbReference type="EMBL" id="CP064936">
    <property type="protein sequence ID" value="QQA00118.1"/>
    <property type="molecule type" value="Genomic_DNA"/>
</dbReference>
<keyword evidence="3" id="KW-1185">Reference proteome</keyword>
<evidence type="ECO:0000313" key="3">
    <source>
        <dbReference type="Proteomes" id="UP000595224"/>
    </source>
</evidence>
<feature type="signal peptide" evidence="1">
    <location>
        <begin position="1"/>
        <end position="21"/>
    </location>
</feature>
<accession>A0A7T3V439</accession>
<gene>
    <name evidence="2" type="ORF">IWA51_07465</name>
</gene>
<evidence type="ECO:0000256" key="1">
    <source>
        <dbReference type="SAM" id="SignalP"/>
    </source>
</evidence>
<keyword evidence="1" id="KW-0732">Signal</keyword>
<dbReference type="AlphaFoldDB" id="A0A7T3V439"/>
<feature type="chain" id="PRO_5032958118" evidence="1">
    <location>
        <begin position="22"/>
        <end position="605"/>
    </location>
</feature>